<accession>A0AAV7JT48</accession>
<dbReference type="InterPro" id="IPR013078">
    <property type="entry name" value="His_Pase_superF_clade-1"/>
</dbReference>
<protein>
    <recommendedName>
        <fullName evidence="4">Serine/threonine-protein phosphatase PGAM5, mitochondrial</fullName>
        <ecNumber evidence="2">3.1.3.16</ecNumber>
    </recommendedName>
    <alternativeName>
        <fullName evidence="5">Serine/threonine-protein phosphatase Pgam5, mitochondrial</fullName>
    </alternativeName>
</protein>
<feature type="region of interest" description="Disordered" evidence="6">
    <location>
        <begin position="100"/>
        <end position="129"/>
    </location>
</feature>
<comment type="similarity">
    <text evidence="1">Belongs to the phosphoglycerate mutase family. BPG-dependent PGAM subfamily.</text>
</comment>
<dbReference type="InterPro" id="IPR051021">
    <property type="entry name" value="Mito_Ser/Thr_phosphatase"/>
</dbReference>
<dbReference type="CDD" id="cd07067">
    <property type="entry name" value="HP_PGM_like"/>
    <property type="match status" value="1"/>
</dbReference>
<comment type="caution">
    <text evidence="7">The sequence shown here is derived from an EMBL/GenBank/DDBJ whole genome shotgun (WGS) entry which is preliminary data.</text>
</comment>
<dbReference type="PANTHER" id="PTHR20935:SF0">
    <property type="entry name" value="SERINE_THREONINE-PROTEIN PHOSPHATASE PGAM5, MITOCHONDRIAL"/>
    <property type="match status" value="1"/>
</dbReference>
<evidence type="ECO:0000256" key="5">
    <source>
        <dbReference type="ARBA" id="ARBA00040722"/>
    </source>
</evidence>
<name>A0AAV7JT48_9METZ</name>
<dbReference type="Pfam" id="PF00300">
    <property type="entry name" value="His_Phos_1"/>
    <property type="match status" value="1"/>
</dbReference>
<evidence type="ECO:0000313" key="7">
    <source>
        <dbReference type="EMBL" id="KAI6651610.1"/>
    </source>
</evidence>
<sequence length="328" mass="36878">MQQATAIDEFTLLAISVTSYISCIMHSRVFVAAVSLVTPSAICYVYSREDMPGADTVRRLFGRISVLCSNGIGTGEDSTIVDTSFYTKYITWDDNWDRREPVSGKERDSKESGPPDSSGADAFDKKNERVEKPTATRNLILIRHGQYDLSGSEDAHKTLTELGKLQAKQTGLRLKEMGVIFEKIIYSTMTRATETAKIISLSSPDIPIQSCEMLREGAPYRPDPTLRHWKPTNRQFFQDGARTEAAFRKYFYRASPDQKENTTEVLVCHANVIRYFVCRALQLPPEAWLRMSVGNCSLTFITIRPNGRVSLRGMGDTGHLPHDNVTFN</sequence>
<organism evidence="7 8">
    <name type="scientific">Oopsacas minuta</name>
    <dbReference type="NCBI Taxonomy" id="111878"/>
    <lineage>
        <taxon>Eukaryota</taxon>
        <taxon>Metazoa</taxon>
        <taxon>Porifera</taxon>
        <taxon>Hexactinellida</taxon>
        <taxon>Hexasterophora</taxon>
        <taxon>Lyssacinosida</taxon>
        <taxon>Leucopsacidae</taxon>
        <taxon>Oopsacas</taxon>
    </lineage>
</organism>
<keyword evidence="8" id="KW-1185">Reference proteome</keyword>
<dbReference type="EMBL" id="JAKMXF010000302">
    <property type="protein sequence ID" value="KAI6651610.1"/>
    <property type="molecule type" value="Genomic_DNA"/>
</dbReference>
<dbReference type="GO" id="GO:0090141">
    <property type="term" value="P:positive regulation of mitochondrial fission"/>
    <property type="evidence" value="ECO:0007669"/>
    <property type="project" value="TreeGrafter"/>
</dbReference>
<evidence type="ECO:0000256" key="3">
    <source>
        <dbReference type="ARBA" id="ARBA00022801"/>
    </source>
</evidence>
<feature type="compositionally biased region" description="Basic and acidic residues" evidence="6">
    <location>
        <begin position="100"/>
        <end position="113"/>
    </location>
</feature>
<dbReference type="SMART" id="SM00855">
    <property type="entry name" value="PGAM"/>
    <property type="match status" value="1"/>
</dbReference>
<dbReference type="GO" id="GO:0004722">
    <property type="term" value="F:protein serine/threonine phosphatase activity"/>
    <property type="evidence" value="ECO:0007669"/>
    <property type="project" value="UniProtKB-EC"/>
</dbReference>
<evidence type="ECO:0000256" key="6">
    <source>
        <dbReference type="SAM" id="MobiDB-lite"/>
    </source>
</evidence>
<keyword evidence="3" id="KW-0378">Hydrolase</keyword>
<evidence type="ECO:0000256" key="1">
    <source>
        <dbReference type="ARBA" id="ARBA00006717"/>
    </source>
</evidence>
<dbReference type="Gene3D" id="3.40.50.1240">
    <property type="entry name" value="Phosphoglycerate mutase-like"/>
    <property type="match status" value="1"/>
</dbReference>
<evidence type="ECO:0000313" key="8">
    <source>
        <dbReference type="Proteomes" id="UP001165289"/>
    </source>
</evidence>
<evidence type="ECO:0000256" key="4">
    <source>
        <dbReference type="ARBA" id="ARBA00039765"/>
    </source>
</evidence>
<gene>
    <name evidence="7" type="ORF">LOD99_4861</name>
</gene>
<evidence type="ECO:0000256" key="2">
    <source>
        <dbReference type="ARBA" id="ARBA00013081"/>
    </source>
</evidence>
<dbReference type="Proteomes" id="UP001165289">
    <property type="component" value="Unassembled WGS sequence"/>
</dbReference>
<dbReference type="InterPro" id="IPR029033">
    <property type="entry name" value="His_PPase_superfam"/>
</dbReference>
<reference evidence="7 8" key="1">
    <citation type="journal article" date="2023" name="BMC Biol.">
        <title>The compact genome of the sponge Oopsacas minuta (Hexactinellida) is lacking key metazoan core genes.</title>
        <authorList>
            <person name="Santini S."/>
            <person name="Schenkelaars Q."/>
            <person name="Jourda C."/>
            <person name="Duchesne M."/>
            <person name="Belahbib H."/>
            <person name="Rocher C."/>
            <person name="Selva M."/>
            <person name="Riesgo A."/>
            <person name="Vervoort M."/>
            <person name="Leys S.P."/>
            <person name="Kodjabachian L."/>
            <person name="Le Bivic A."/>
            <person name="Borchiellini C."/>
            <person name="Claverie J.M."/>
            <person name="Renard E."/>
        </authorList>
    </citation>
    <scope>NUCLEOTIDE SEQUENCE [LARGE SCALE GENOMIC DNA]</scope>
    <source>
        <strain evidence="7">SPO-2</strain>
    </source>
</reference>
<dbReference type="GO" id="GO:0005739">
    <property type="term" value="C:mitochondrion"/>
    <property type="evidence" value="ECO:0007669"/>
    <property type="project" value="TreeGrafter"/>
</dbReference>
<proteinExistence type="inferred from homology"/>
<dbReference type="AlphaFoldDB" id="A0AAV7JT48"/>
<dbReference type="PANTHER" id="PTHR20935">
    <property type="entry name" value="PHOSPHOGLYCERATE MUTASE-RELATED"/>
    <property type="match status" value="1"/>
</dbReference>
<dbReference type="EC" id="3.1.3.16" evidence="2"/>
<dbReference type="SUPFAM" id="SSF53254">
    <property type="entry name" value="Phosphoglycerate mutase-like"/>
    <property type="match status" value="1"/>
</dbReference>